<evidence type="ECO:0000313" key="2">
    <source>
        <dbReference type="WBParaSite" id="PSU_v2.g4962.t1"/>
    </source>
</evidence>
<name>A0A914YYD3_9BILA</name>
<organism evidence="1 2">
    <name type="scientific">Panagrolaimus superbus</name>
    <dbReference type="NCBI Taxonomy" id="310955"/>
    <lineage>
        <taxon>Eukaryota</taxon>
        <taxon>Metazoa</taxon>
        <taxon>Ecdysozoa</taxon>
        <taxon>Nematoda</taxon>
        <taxon>Chromadorea</taxon>
        <taxon>Rhabditida</taxon>
        <taxon>Tylenchina</taxon>
        <taxon>Panagrolaimomorpha</taxon>
        <taxon>Panagrolaimoidea</taxon>
        <taxon>Panagrolaimidae</taxon>
        <taxon>Panagrolaimus</taxon>
    </lineage>
</organism>
<keyword evidence="1" id="KW-1185">Reference proteome</keyword>
<reference evidence="2" key="1">
    <citation type="submission" date="2022-11" db="UniProtKB">
        <authorList>
            <consortium name="WormBaseParasite"/>
        </authorList>
    </citation>
    <scope>IDENTIFICATION</scope>
</reference>
<accession>A0A914YYD3</accession>
<dbReference type="Proteomes" id="UP000887577">
    <property type="component" value="Unplaced"/>
</dbReference>
<dbReference type="AlphaFoldDB" id="A0A914YYD3"/>
<sequence>MKNAQSKNCEDKNNVMLLSSYNANFANTAKYTGECEMIILSTEKFPFPFYIDSMNGTSADIFTLKSTLNQNLLAEINSTDFLLWKNLQLYTPALSITLPPSTTFSMNALNENFDIYVDSDIQRGIMASPSYSVTGDTIVSGNGDPLIYDVFNKRG</sequence>
<proteinExistence type="predicted"/>
<protein>
    <submittedName>
        <fullName evidence="2">Uncharacterized protein</fullName>
    </submittedName>
</protein>
<evidence type="ECO:0000313" key="1">
    <source>
        <dbReference type="Proteomes" id="UP000887577"/>
    </source>
</evidence>
<dbReference type="WBParaSite" id="PSU_v2.g4962.t1">
    <property type="protein sequence ID" value="PSU_v2.g4962.t1"/>
    <property type="gene ID" value="PSU_v2.g4962"/>
</dbReference>